<dbReference type="InterPro" id="IPR019960">
    <property type="entry name" value="T1SS_VCA0849"/>
</dbReference>
<dbReference type="RefSeq" id="WP_379035216.1">
    <property type="nucleotide sequence ID" value="NZ_JBHTLN010000006.1"/>
</dbReference>
<dbReference type="PRINTS" id="PR01488">
    <property type="entry name" value="RTXTOXINA"/>
</dbReference>
<gene>
    <name evidence="10" type="ORF">ACFQ2T_13275</name>
</gene>
<protein>
    <submittedName>
        <fullName evidence="10">M10 family metallopeptidase C-terminal domain-containing protein</fullName>
    </submittedName>
</protein>
<evidence type="ECO:0000256" key="3">
    <source>
        <dbReference type="ARBA" id="ARBA00004613"/>
    </source>
</evidence>
<dbReference type="InterPro" id="IPR013858">
    <property type="entry name" value="Peptidase_M10B_C"/>
</dbReference>
<keyword evidence="5" id="KW-0800">Toxin</keyword>
<evidence type="ECO:0000256" key="5">
    <source>
        <dbReference type="ARBA" id="ARBA00022656"/>
    </source>
</evidence>
<keyword evidence="8" id="KW-0472">Membrane</keyword>
<dbReference type="Gene3D" id="2.150.10.10">
    <property type="entry name" value="Serralysin-like metalloprotease, C-terminal"/>
    <property type="match status" value="3"/>
</dbReference>
<dbReference type="PANTHER" id="PTHR38340:SF1">
    <property type="entry name" value="S-LAYER PROTEIN"/>
    <property type="match status" value="1"/>
</dbReference>
<dbReference type="PANTHER" id="PTHR38340">
    <property type="entry name" value="S-LAYER PROTEIN"/>
    <property type="match status" value="1"/>
</dbReference>
<dbReference type="Proteomes" id="UP001597206">
    <property type="component" value="Unassembled WGS sequence"/>
</dbReference>
<evidence type="ECO:0000256" key="2">
    <source>
        <dbReference type="ARBA" id="ARBA00004370"/>
    </source>
</evidence>
<name>A0ABW3PCR4_9PROT</name>
<comment type="caution">
    <text evidence="10">The sequence shown here is derived from an EMBL/GenBank/DDBJ whole genome shotgun (WGS) entry which is preliminary data.</text>
</comment>
<comment type="cofactor">
    <cofactor evidence="1">
        <name>Ca(2+)</name>
        <dbReference type="ChEBI" id="CHEBI:29108"/>
    </cofactor>
</comment>
<keyword evidence="4" id="KW-0964">Secreted</keyword>
<dbReference type="Pfam" id="PF08548">
    <property type="entry name" value="Peptidase_M10_C"/>
    <property type="match status" value="1"/>
</dbReference>
<evidence type="ECO:0000313" key="10">
    <source>
        <dbReference type="EMBL" id="MFD1123479.1"/>
    </source>
</evidence>
<evidence type="ECO:0000256" key="7">
    <source>
        <dbReference type="ARBA" id="ARBA00023026"/>
    </source>
</evidence>
<evidence type="ECO:0000313" key="11">
    <source>
        <dbReference type="Proteomes" id="UP001597206"/>
    </source>
</evidence>
<reference evidence="11" key="1">
    <citation type="journal article" date="2019" name="Int. J. Syst. Evol. Microbiol.">
        <title>The Global Catalogue of Microorganisms (GCM) 10K type strain sequencing project: providing services to taxonomists for standard genome sequencing and annotation.</title>
        <authorList>
            <consortium name="The Broad Institute Genomics Platform"/>
            <consortium name="The Broad Institute Genome Sequencing Center for Infectious Disease"/>
            <person name="Wu L."/>
            <person name="Ma J."/>
        </authorList>
    </citation>
    <scope>NUCLEOTIDE SEQUENCE [LARGE SCALE GENOMIC DNA]</scope>
    <source>
        <strain evidence="11">CCUG 58411</strain>
    </source>
</reference>
<dbReference type="Pfam" id="PF00353">
    <property type="entry name" value="HemolysinCabind"/>
    <property type="match status" value="6"/>
</dbReference>
<accession>A0ABW3PCR4</accession>
<dbReference type="InterPro" id="IPR050557">
    <property type="entry name" value="RTX_toxin/Mannuronan_C5-epim"/>
</dbReference>
<organism evidence="10 11">
    <name type="scientific">Methylophilus flavus</name>
    <dbReference type="NCBI Taxonomy" id="640084"/>
    <lineage>
        <taxon>Bacteria</taxon>
        <taxon>Pseudomonadati</taxon>
        <taxon>Pseudomonadota</taxon>
        <taxon>Betaproteobacteria</taxon>
        <taxon>Nitrosomonadales</taxon>
        <taxon>Methylophilaceae</taxon>
        <taxon>Methylophilus</taxon>
    </lineage>
</organism>
<dbReference type="InterPro" id="IPR018511">
    <property type="entry name" value="Hemolysin-typ_Ca-bd_CS"/>
</dbReference>
<evidence type="ECO:0000256" key="4">
    <source>
        <dbReference type="ARBA" id="ARBA00022525"/>
    </source>
</evidence>
<evidence type="ECO:0000259" key="9">
    <source>
        <dbReference type="Pfam" id="PF08548"/>
    </source>
</evidence>
<dbReference type="SUPFAM" id="SSF51120">
    <property type="entry name" value="beta-Roll"/>
    <property type="match status" value="5"/>
</dbReference>
<dbReference type="InterPro" id="IPR003995">
    <property type="entry name" value="RTX_toxin_determinant-A"/>
</dbReference>
<keyword evidence="7" id="KW-0843">Virulence</keyword>
<comment type="subcellular location">
    <subcellularLocation>
        <location evidence="2">Membrane</location>
    </subcellularLocation>
    <subcellularLocation>
        <location evidence="3">Secreted</location>
    </subcellularLocation>
</comment>
<evidence type="ECO:0000256" key="8">
    <source>
        <dbReference type="ARBA" id="ARBA00023136"/>
    </source>
</evidence>
<proteinExistence type="predicted"/>
<dbReference type="InterPro" id="IPR001343">
    <property type="entry name" value="Hemolysn_Ca-bd"/>
</dbReference>
<evidence type="ECO:0000256" key="6">
    <source>
        <dbReference type="ARBA" id="ARBA00022737"/>
    </source>
</evidence>
<dbReference type="PRINTS" id="PR00313">
    <property type="entry name" value="CABNDNGRPT"/>
</dbReference>
<feature type="domain" description="Peptidase M10 serralysin C-terminal" evidence="9">
    <location>
        <begin position="76"/>
        <end position="242"/>
    </location>
</feature>
<sequence length="722" mass="75947">DITGTGNELANTITGNAGDNILDGGAGIDKLIGGLGDDIYKVDLALTGTTAANFKVALQDTITETAVAGSGTDTVQLRLLAGTDYSTMANATTLTLGANLEKLDASATGLTKLNLTGNALANTLTGNDADNILDGGAGNDILIGGLGNDTLKGGAGADVFQYVNAADSTASSMDTILDFTQGVDKLDFLILNGGGFDLSFSGITESANSIWYSHSQGNTFIFADTSGDAIADFQLQLTGTVDLNSFDFYLPRTTTRFGTNADDSITMDSQTDTYYGLAGNDFITGNFSFLTDTIFGQDGDDILFGRGGSDVMDGGSGNDTFLYSSEIQHNDSVDTILNFKASEDKFQFNESYPYFKELKGAVDADEVRIGAGYVSAIDDNDYIIYNTSTGDVFYDYDANGPQMAIKFANLVNPTGTITYLNFTVLMSGQTLIGTNHADNLTATSTSSDDYIFGGNGDDIINGNGSVYGDNLFGGDGNDTISGSGYAYMAGGKGNDTYYADPYSTISEHENEGEDTIVFLGYGIAYTLEDTPNVENLVFPNSIGNGLTDTLLIGNALNNKLTGNDYVNTLIGNEGNDRLNAGAGNDILWGGLGNDVLIGGSGADTFKWFSPDAVNPGSIANNTDTVTDFSIADEDTLDLRDLLTGESSNNILQYLDISIQGSSTEIRISSTGNFTGGNYNSAEEDVRIVLSNTNLYTSTATNNEAQLIGYLTQHNNLLIDSSI</sequence>
<evidence type="ECO:0000256" key="1">
    <source>
        <dbReference type="ARBA" id="ARBA00001913"/>
    </source>
</evidence>
<feature type="non-terminal residue" evidence="10">
    <location>
        <position position="1"/>
    </location>
</feature>
<keyword evidence="11" id="KW-1185">Reference proteome</keyword>
<dbReference type="EMBL" id="JBHTLN010000006">
    <property type="protein sequence ID" value="MFD1123479.1"/>
    <property type="molecule type" value="Genomic_DNA"/>
</dbReference>
<keyword evidence="6" id="KW-0677">Repeat</keyword>
<dbReference type="PROSITE" id="PS00330">
    <property type="entry name" value="HEMOLYSIN_CALCIUM"/>
    <property type="match status" value="3"/>
</dbReference>
<dbReference type="InterPro" id="IPR011049">
    <property type="entry name" value="Serralysin-like_metalloprot_C"/>
</dbReference>
<dbReference type="NCBIfam" id="TIGR03661">
    <property type="entry name" value="T1SS_VCA0849"/>
    <property type="match status" value="1"/>
</dbReference>